<proteinExistence type="predicted"/>
<reference evidence="1" key="1">
    <citation type="submission" date="2024-08" db="EMBL/GenBank/DDBJ databases">
        <authorList>
            <person name="Yu S.T."/>
        </authorList>
    </citation>
    <scope>NUCLEOTIDE SEQUENCE</scope>
    <source>
        <strain evidence="1">R33</strain>
        <plasmid evidence="1">unnamed1</plasmid>
    </source>
</reference>
<geneLocation type="plasmid" evidence="1">
    <name>unnamed1</name>
</geneLocation>
<keyword evidence="1" id="KW-0614">Plasmid</keyword>
<sequence>MSNGRRFSRIYREFGVVQFPIADLRVLAEGPTGRLRRPSWPDPIAGAEFVRGTGMVRDRPGGAIRDWSGERAFCDAAGLLRFPAPHFRQATRPGFHPQREEHAITMIPCYRRLYSDRMSTRVDVAFTSRWPDQTWTSAWRTDLDYLSVPVGLPWRDDGPVPLGSVGRQLARRFAETTTRHGSEVRYDLVEAGTPMVLTEWHTDKGLPPSAMRRDGVHFRCRPVQFGGQRMPSWRVTFFPHCDGNRARQVRGNLWRLHTERESLRAAIRAWRRGDAALDRQRLRDYLAERLKILNREHRAGVEQIPLLDMAQRIESLAPPDVIDDLRRELRRESLGLLRSLDRVIEKTIGHDYAVPAEPSLHIHVEHGGHITMSTGDTYNVHGGAYGSAFGPHAQAHNRDFAIKPISREELRDLSGHVSELSGLLSEEQRQELAQAHEDVEQAARTDDQNPGRVRAAAERLRRIAEAVGAVGAPLLEAVTKLLQASGLT</sequence>
<accession>A0AB39YHE3</accession>
<name>A0AB39YHE3_9ACTN</name>
<protein>
    <submittedName>
        <fullName evidence="1">Uncharacterized protein</fullName>
    </submittedName>
</protein>
<dbReference type="RefSeq" id="WP_369780563.1">
    <property type="nucleotide sequence ID" value="NZ_CP165728.1"/>
</dbReference>
<gene>
    <name evidence="1" type="ORF">AB5J51_41400</name>
</gene>
<dbReference type="AlphaFoldDB" id="A0AB39YHE3"/>
<dbReference type="EMBL" id="CP165728">
    <property type="protein sequence ID" value="XDV69388.1"/>
    <property type="molecule type" value="Genomic_DNA"/>
</dbReference>
<organism evidence="1">
    <name type="scientific">Streptomyces sp. R33</name>
    <dbReference type="NCBI Taxonomy" id="3238629"/>
    <lineage>
        <taxon>Bacteria</taxon>
        <taxon>Bacillati</taxon>
        <taxon>Actinomycetota</taxon>
        <taxon>Actinomycetes</taxon>
        <taxon>Kitasatosporales</taxon>
        <taxon>Streptomycetaceae</taxon>
        <taxon>Streptomyces</taxon>
    </lineage>
</organism>
<evidence type="ECO:0000313" key="1">
    <source>
        <dbReference type="EMBL" id="XDV69388.1"/>
    </source>
</evidence>